<organism evidence="1 2">
    <name type="scientific">Smittium mucronatum</name>
    <dbReference type="NCBI Taxonomy" id="133383"/>
    <lineage>
        <taxon>Eukaryota</taxon>
        <taxon>Fungi</taxon>
        <taxon>Fungi incertae sedis</taxon>
        <taxon>Zoopagomycota</taxon>
        <taxon>Kickxellomycotina</taxon>
        <taxon>Harpellomycetes</taxon>
        <taxon>Harpellales</taxon>
        <taxon>Legeriomycetaceae</taxon>
        <taxon>Smittium</taxon>
    </lineage>
</organism>
<comment type="caution">
    <text evidence="1">The sequence shown here is derived from an EMBL/GenBank/DDBJ whole genome shotgun (WGS) entry which is preliminary data.</text>
</comment>
<protein>
    <submittedName>
        <fullName evidence="1">Uncharacterized protein</fullName>
    </submittedName>
</protein>
<name>A0A1R0GN74_9FUNG</name>
<evidence type="ECO:0000313" key="2">
    <source>
        <dbReference type="Proteomes" id="UP000187455"/>
    </source>
</evidence>
<dbReference type="AlphaFoldDB" id="A0A1R0GN74"/>
<dbReference type="EMBL" id="LSSL01006671">
    <property type="protein sequence ID" value="OLY78351.1"/>
    <property type="molecule type" value="Genomic_DNA"/>
</dbReference>
<keyword evidence="2" id="KW-1185">Reference proteome</keyword>
<sequence>MKKRKRSIEKAIVLTKIRTFVRFTATYLREKGAIYQQKDPFHRIASSRCMSEVTCSQELSSLSMNNGSLKILGS</sequence>
<gene>
    <name evidence="1" type="ORF">AYI68_g7605</name>
</gene>
<dbReference type="Proteomes" id="UP000187455">
    <property type="component" value="Unassembled WGS sequence"/>
</dbReference>
<evidence type="ECO:0000313" key="1">
    <source>
        <dbReference type="EMBL" id="OLY78351.1"/>
    </source>
</evidence>
<reference evidence="1 2" key="1">
    <citation type="journal article" date="2016" name="Mol. Biol. Evol.">
        <title>Genome-Wide Survey of Gut Fungi (Harpellales) Reveals the First Horizontally Transferred Ubiquitin Gene from a Mosquito Host.</title>
        <authorList>
            <person name="Wang Y."/>
            <person name="White M.M."/>
            <person name="Kvist S."/>
            <person name="Moncalvo J.M."/>
        </authorList>
    </citation>
    <scope>NUCLEOTIDE SEQUENCE [LARGE SCALE GENOMIC DNA]</scope>
    <source>
        <strain evidence="1 2">ALG-7-W6</strain>
    </source>
</reference>
<proteinExistence type="predicted"/>
<accession>A0A1R0GN74</accession>